<evidence type="ECO:0000256" key="1">
    <source>
        <dbReference type="SAM" id="MobiDB-lite"/>
    </source>
</evidence>
<reference evidence="2" key="1">
    <citation type="submission" date="2023-04" db="EMBL/GenBank/DDBJ databases">
        <authorList>
            <consortium name="ELIXIR-Norway"/>
        </authorList>
    </citation>
    <scope>NUCLEOTIDE SEQUENCE [LARGE SCALE GENOMIC DNA]</scope>
</reference>
<feature type="region of interest" description="Disordered" evidence="1">
    <location>
        <begin position="133"/>
        <end position="178"/>
    </location>
</feature>
<dbReference type="Proteomes" id="UP001176941">
    <property type="component" value="Chromosome 12"/>
</dbReference>
<sequence length="178" mass="19503">MTAWQKCAGSFPAVSYGSFLESENVAEVSQAAVLSCDLKGLEFPNVMVESEKVLIAFPYTYFIWLVVEFLNMQYLCSAVNSPKSFKTARECAFDYLSHSVFSAQFERQADTGLRAQFRREPCSRVLCTSAPGPHPRPAPALARGCPPGPAGRSDRPRPPALPSLRLRTSHAALAQTTT</sequence>
<dbReference type="EMBL" id="OX459948">
    <property type="protein sequence ID" value="CAI9155587.1"/>
    <property type="molecule type" value="Genomic_DNA"/>
</dbReference>
<name>A0ABN8Y1V8_RANTA</name>
<proteinExistence type="predicted"/>
<keyword evidence="3" id="KW-1185">Reference proteome</keyword>
<gene>
    <name evidence="2" type="ORF">MRATA1EN1_LOCUS4549</name>
</gene>
<evidence type="ECO:0000313" key="2">
    <source>
        <dbReference type="EMBL" id="CAI9155587.1"/>
    </source>
</evidence>
<evidence type="ECO:0000313" key="3">
    <source>
        <dbReference type="Proteomes" id="UP001176941"/>
    </source>
</evidence>
<protein>
    <submittedName>
        <fullName evidence="2">Uncharacterized protein</fullName>
    </submittedName>
</protein>
<organism evidence="2 3">
    <name type="scientific">Rangifer tarandus platyrhynchus</name>
    <name type="common">Svalbard reindeer</name>
    <dbReference type="NCBI Taxonomy" id="3082113"/>
    <lineage>
        <taxon>Eukaryota</taxon>
        <taxon>Metazoa</taxon>
        <taxon>Chordata</taxon>
        <taxon>Craniata</taxon>
        <taxon>Vertebrata</taxon>
        <taxon>Euteleostomi</taxon>
        <taxon>Mammalia</taxon>
        <taxon>Eutheria</taxon>
        <taxon>Laurasiatheria</taxon>
        <taxon>Artiodactyla</taxon>
        <taxon>Ruminantia</taxon>
        <taxon>Pecora</taxon>
        <taxon>Cervidae</taxon>
        <taxon>Odocoileinae</taxon>
        <taxon>Rangifer</taxon>
    </lineage>
</organism>
<accession>A0ABN8Y1V8</accession>